<evidence type="ECO:0000313" key="2">
    <source>
        <dbReference type="Proteomes" id="UP000268093"/>
    </source>
</evidence>
<dbReference type="Proteomes" id="UP000268093">
    <property type="component" value="Unassembled WGS sequence"/>
</dbReference>
<reference evidence="1 2" key="1">
    <citation type="journal article" date="2018" name="New Phytol.">
        <title>Phylogenomics of Endogonaceae and evolution of mycorrhizas within Mucoromycota.</title>
        <authorList>
            <person name="Chang Y."/>
            <person name="Desiro A."/>
            <person name="Na H."/>
            <person name="Sandor L."/>
            <person name="Lipzen A."/>
            <person name="Clum A."/>
            <person name="Barry K."/>
            <person name="Grigoriev I.V."/>
            <person name="Martin F.M."/>
            <person name="Stajich J.E."/>
            <person name="Smith M.E."/>
            <person name="Bonito G."/>
            <person name="Spatafora J.W."/>
        </authorList>
    </citation>
    <scope>NUCLEOTIDE SEQUENCE [LARGE SCALE GENOMIC DNA]</scope>
    <source>
        <strain evidence="1 2">GMNB39</strain>
    </source>
</reference>
<dbReference type="GO" id="GO:0004100">
    <property type="term" value="F:chitin synthase activity"/>
    <property type="evidence" value="ECO:0007669"/>
    <property type="project" value="UniProtKB-EC"/>
</dbReference>
<organism evidence="1 2">
    <name type="scientific">Jimgerdemannia flammicorona</name>
    <dbReference type="NCBI Taxonomy" id="994334"/>
    <lineage>
        <taxon>Eukaryota</taxon>
        <taxon>Fungi</taxon>
        <taxon>Fungi incertae sedis</taxon>
        <taxon>Mucoromycota</taxon>
        <taxon>Mucoromycotina</taxon>
        <taxon>Endogonomycetes</taxon>
        <taxon>Endogonales</taxon>
        <taxon>Endogonaceae</taxon>
        <taxon>Jimgerdemannia</taxon>
    </lineage>
</organism>
<sequence>MYTLSLVIYAFIMAYMLFAAGWLTYRGIDFGIHSATWTPSTEKNVALVFAQPGFRDVIVSLAATYGLYVVSSIMYLEPWHMFTSFLQYLLLLPTYINILNIYAFCNIHDEEASCDFYSYSPIDGPSISPSANSWGTKGDNQISTDLGAVVAVSSAQGKQEVEVELPSDQLDINAAYEEALTRMQKKRENTPQVVDAKTKREDDNKSFRTNLLLFWIGCNALLIAVVTSQHFNGLFISGGGGNSYLAFILWSVAAMAAFRFIGSTAYLIFRFFTD</sequence>
<dbReference type="GO" id="GO:0006031">
    <property type="term" value="P:chitin biosynthetic process"/>
    <property type="evidence" value="ECO:0007669"/>
    <property type="project" value="TreeGrafter"/>
</dbReference>
<protein>
    <submittedName>
        <fullName evidence="1">Putative chitin synthase division I</fullName>
    </submittedName>
</protein>
<accession>A0A433A1Z2</accession>
<dbReference type="PANTHER" id="PTHR22914">
    <property type="entry name" value="CHITIN SYNTHASE"/>
    <property type="match status" value="1"/>
</dbReference>
<feature type="non-terminal residue" evidence="1">
    <location>
        <position position="274"/>
    </location>
</feature>
<gene>
    <name evidence="1" type="ORF">BC936DRAFT_141599</name>
</gene>
<proteinExistence type="predicted"/>
<dbReference type="GO" id="GO:0030428">
    <property type="term" value="C:cell septum"/>
    <property type="evidence" value="ECO:0007669"/>
    <property type="project" value="TreeGrafter"/>
</dbReference>
<dbReference type="PANTHER" id="PTHR22914:SF9">
    <property type="entry name" value="CHITIN SYNTHASE 1"/>
    <property type="match status" value="1"/>
</dbReference>
<dbReference type="GO" id="GO:0005886">
    <property type="term" value="C:plasma membrane"/>
    <property type="evidence" value="ECO:0007669"/>
    <property type="project" value="UniProtKB-SubCell"/>
</dbReference>
<dbReference type="InterPro" id="IPR004835">
    <property type="entry name" value="Chitin_synth"/>
</dbReference>
<dbReference type="OrthoDB" id="26569at2759"/>
<evidence type="ECO:0000313" key="1">
    <source>
        <dbReference type="EMBL" id="RUO96701.1"/>
    </source>
</evidence>
<keyword evidence="2" id="KW-1185">Reference proteome</keyword>
<comment type="caution">
    <text evidence="1">The sequence shown here is derived from an EMBL/GenBank/DDBJ whole genome shotgun (WGS) entry which is preliminary data.</text>
</comment>
<name>A0A433A1Z2_9FUNG</name>
<dbReference type="EMBL" id="RBNI01020043">
    <property type="protein sequence ID" value="RUO96701.1"/>
    <property type="molecule type" value="Genomic_DNA"/>
</dbReference>
<dbReference type="GO" id="GO:0071555">
    <property type="term" value="P:cell wall organization"/>
    <property type="evidence" value="ECO:0007669"/>
    <property type="project" value="UniProtKB-KW"/>
</dbReference>